<dbReference type="Pfam" id="PF19298">
    <property type="entry name" value="KshA_C"/>
    <property type="match status" value="1"/>
</dbReference>
<dbReference type="OrthoDB" id="426882at2759"/>
<evidence type="ECO:0000256" key="15">
    <source>
        <dbReference type="ARBA" id="ARBA00047853"/>
    </source>
</evidence>
<accession>A0A8B7Y6L3</accession>
<comment type="catalytic activity">
    <reaction evidence="15">
        <text>cholesterol + NADH + O2 + H(+) = 7-dehydrocholesterol + NAD(+) + 2 H2O</text>
        <dbReference type="Rhea" id="RHEA:51644"/>
        <dbReference type="ChEBI" id="CHEBI:15377"/>
        <dbReference type="ChEBI" id="CHEBI:15378"/>
        <dbReference type="ChEBI" id="CHEBI:15379"/>
        <dbReference type="ChEBI" id="CHEBI:16113"/>
        <dbReference type="ChEBI" id="CHEBI:17759"/>
        <dbReference type="ChEBI" id="CHEBI:57540"/>
        <dbReference type="ChEBI" id="CHEBI:57945"/>
        <dbReference type="EC" id="1.14.19.21"/>
    </reaction>
    <physiologicalReaction direction="left-to-right" evidence="15">
        <dbReference type="Rhea" id="RHEA:51645"/>
    </physiologicalReaction>
</comment>
<comment type="cofactor">
    <cofactor evidence="1">
        <name>Fe cation</name>
        <dbReference type="ChEBI" id="CHEBI:24875"/>
    </cofactor>
</comment>
<dbReference type="GO" id="GO:0046872">
    <property type="term" value="F:metal ion binding"/>
    <property type="evidence" value="ECO:0007669"/>
    <property type="project" value="UniProtKB-KW"/>
</dbReference>
<dbReference type="InterPro" id="IPR050584">
    <property type="entry name" value="Cholesterol_7-desaturase"/>
</dbReference>
<protein>
    <recommendedName>
        <fullName evidence="14">cholesterol 7-desaturase</fullName>
        <ecNumber evidence="14">1.14.19.21</ecNumber>
    </recommendedName>
</protein>
<evidence type="ECO:0000256" key="8">
    <source>
        <dbReference type="ARBA" id="ARBA00023002"/>
    </source>
</evidence>
<dbReference type="InterPro" id="IPR045605">
    <property type="entry name" value="KshA-like_C"/>
</dbReference>
<dbReference type="Proteomes" id="UP000694845">
    <property type="component" value="Unplaced"/>
</dbReference>
<dbReference type="GO" id="GO:0008203">
    <property type="term" value="P:cholesterol metabolic process"/>
    <property type="evidence" value="ECO:0007669"/>
    <property type="project" value="InterPro"/>
</dbReference>
<name>A0A8B7Y6L3_ACAPL</name>
<keyword evidence="7" id="KW-1133">Transmembrane helix</keyword>
<dbReference type="InterPro" id="IPR017941">
    <property type="entry name" value="Rieske_2Fe-2S"/>
</dbReference>
<evidence type="ECO:0000256" key="16">
    <source>
        <dbReference type="ARBA" id="ARBA00049548"/>
    </source>
</evidence>
<evidence type="ECO:0000256" key="10">
    <source>
        <dbReference type="ARBA" id="ARBA00023014"/>
    </source>
</evidence>
<evidence type="ECO:0000256" key="7">
    <source>
        <dbReference type="ARBA" id="ARBA00022989"/>
    </source>
</evidence>
<keyword evidence="6" id="KW-0479">Metal-binding</keyword>
<keyword evidence="5" id="KW-0001">2Fe-2S</keyword>
<evidence type="ECO:0000313" key="20">
    <source>
        <dbReference type="RefSeq" id="XP_022087431.1"/>
    </source>
</evidence>
<dbReference type="GO" id="GO:0051537">
    <property type="term" value="F:2 iron, 2 sulfur cluster binding"/>
    <property type="evidence" value="ECO:0007669"/>
    <property type="project" value="UniProtKB-KW"/>
</dbReference>
<dbReference type="PANTHER" id="PTHR21266">
    <property type="entry name" value="IRON-SULFUR DOMAIN CONTAINING PROTEIN"/>
    <property type="match status" value="1"/>
</dbReference>
<keyword evidence="10" id="KW-0411">Iron-sulfur</keyword>
<evidence type="ECO:0000256" key="12">
    <source>
        <dbReference type="ARBA" id="ARBA00025712"/>
    </source>
</evidence>
<evidence type="ECO:0000256" key="14">
    <source>
        <dbReference type="ARBA" id="ARBA00026095"/>
    </source>
</evidence>
<dbReference type="PANTHER" id="PTHR21266:SF32">
    <property type="entry name" value="CHOLESTEROL 7-DESATURASE NVD"/>
    <property type="match status" value="1"/>
</dbReference>
<dbReference type="Gene3D" id="3.90.380.10">
    <property type="entry name" value="Naphthalene 1,2-dioxygenase Alpha Subunit, Chain A, domain 1"/>
    <property type="match status" value="1"/>
</dbReference>
<dbReference type="GO" id="GO:0005737">
    <property type="term" value="C:cytoplasm"/>
    <property type="evidence" value="ECO:0007669"/>
    <property type="project" value="TreeGrafter"/>
</dbReference>
<comment type="similarity">
    <text evidence="13">Belongs to the cholesterol 7-desaturase family.</text>
</comment>
<comment type="pathway">
    <text evidence="3">Hormone biosynthesis.</text>
</comment>
<dbReference type="Gene3D" id="2.102.10.10">
    <property type="entry name" value="Rieske [2Fe-2S] iron-sulphur domain"/>
    <property type="match status" value="1"/>
</dbReference>
<dbReference type="GO" id="GO:0016020">
    <property type="term" value="C:membrane"/>
    <property type="evidence" value="ECO:0007669"/>
    <property type="project" value="UniProtKB-SubCell"/>
</dbReference>
<keyword evidence="11" id="KW-0472">Membrane</keyword>
<comment type="pathway">
    <text evidence="12">Steroid hormone biosynthesis; dafachronic acid biosynthesis.</text>
</comment>
<dbReference type="SUPFAM" id="SSF50022">
    <property type="entry name" value="ISP domain"/>
    <property type="match status" value="1"/>
</dbReference>
<evidence type="ECO:0000256" key="2">
    <source>
        <dbReference type="ARBA" id="ARBA00004370"/>
    </source>
</evidence>
<evidence type="ECO:0000256" key="17">
    <source>
        <dbReference type="SAM" id="SignalP"/>
    </source>
</evidence>
<evidence type="ECO:0000256" key="5">
    <source>
        <dbReference type="ARBA" id="ARBA00022714"/>
    </source>
</evidence>
<dbReference type="UniPathway" id="UPA01020"/>
<reference evidence="20" key="1">
    <citation type="submission" date="2025-08" db="UniProtKB">
        <authorList>
            <consortium name="RefSeq"/>
        </authorList>
    </citation>
    <scope>IDENTIFICATION</scope>
</reference>
<feature type="domain" description="Rieske" evidence="18">
    <location>
        <begin position="134"/>
        <end position="238"/>
    </location>
</feature>
<keyword evidence="17" id="KW-0732">Signal</keyword>
<keyword evidence="19" id="KW-1185">Reference proteome</keyword>
<proteinExistence type="inferred from homology"/>
<evidence type="ECO:0000256" key="13">
    <source>
        <dbReference type="ARBA" id="ARBA00025729"/>
    </source>
</evidence>
<dbReference type="GeneID" id="110977515"/>
<evidence type="ECO:0000256" key="1">
    <source>
        <dbReference type="ARBA" id="ARBA00001962"/>
    </source>
</evidence>
<dbReference type="GO" id="GO:0170056">
    <property type="term" value="F:cholesterol 7-desaturase [NAD(P)H] activity"/>
    <property type="evidence" value="ECO:0007669"/>
    <property type="project" value="UniProtKB-EC"/>
</dbReference>
<dbReference type="PROSITE" id="PS51296">
    <property type="entry name" value="RIESKE"/>
    <property type="match status" value="1"/>
</dbReference>
<evidence type="ECO:0000256" key="9">
    <source>
        <dbReference type="ARBA" id="ARBA00023004"/>
    </source>
</evidence>
<keyword evidence="8" id="KW-0560">Oxidoreductase</keyword>
<dbReference type="SUPFAM" id="SSF55961">
    <property type="entry name" value="Bet v1-like"/>
    <property type="match status" value="1"/>
</dbReference>
<dbReference type="InterPro" id="IPR036922">
    <property type="entry name" value="Rieske_2Fe-2S_sf"/>
</dbReference>
<dbReference type="RefSeq" id="XP_022087431.1">
    <property type="nucleotide sequence ID" value="XM_022231739.1"/>
</dbReference>
<evidence type="ECO:0000259" key="18">
    <source>
        <dbReference type="PROSITE" id="PS51296"/>
    </source>
</evidence>
<dbReference type="KEGG" id="aplc:110977515"/>
<keyword evidence="9" id="KW-0408">Iron</keyword>
<feature type="signal peptide" evidence="17">
    <location>
        <begin position="1"/>
        <end position="22"/>
    </location>
</feature>
<comment type="catalytic activity">
    <reaction evidence="16">
        <text>cholesterol + NADPH + O2 + H(+) = 7-dehydrocholesterol + NADP(+) + 2 H2O</text>
        <dbReference type="Rhea" id="RHEA:45024"/>
        <dbReference type="ChEBI" id="CHEBI:15377"/>
        <dbReference type="ChEBI" id="CHEBI:15378"/>
        <dbReference type="ChEBI" id="CHEBI:15379"/>
        <dbReference type="ChEBI" id="CHEBI:16113"/>
        <dbReference type="ChEBI" id="CHEBI:17759"/>
        <dbReference type="ChEBI" id="CHEBI:57783"/>
        <dbReference type="ChEBI" id="CHEBI:58349"/>
        <dbReference type="EC" id="1.14.19.21"/>
    </reaction>
    <physiologicalReaction direction="left-to-right" evidence="16">
        <dbReference type="Rhea" id="RHEA:45025"/>
    </physiologicalReaction>
</comment>
<sequence>MPPSKSTLLSVILPVFFAGMIARPPAFDEYALRLADRVQSANITAEVVSEKVEQVVHSSGFRFFCVYAAVAMVTFLVVKLYKAFTEPLAIYCNESKIAYFVDGPSDGKTAQERVGDFKRARRFGQLPPVYPNGWMSILRSDELKKAAHKFVHVAGKNLVAFRGESGKAYIVDAYCAHLGANLAVGGSVQGECIECPFHGWQYRGSDGKCVKIGYAEKVPEFAKIPTYHSCEVNQRIYFWHHAEGKEPDWEVPAIEGIDDGTLQYIGFTVCELDSHNEDTPENGADVAHLDYLHGPRSFTGHVSFSDVSWEPHPTEKHVAVLRMTSNPSKLLGIITVPRETFQIDQVGPCFAHFNANSPLLGKLVLIIAVTPVGPMRQRIVTTGFTQKGLLSFYIGKRALAEQYYQIEGDLPVWANKKYLRNAMLVKEDHLIAKHRRFFTQFYSENSPKYDPYKESTEW</sequence>
<evidence type="ECO:0000256" key="4">
    <source>
        <dbReference type="ARBA" id="ARBA00022692"/>
    </source>
</evidence>
<dbReference type="AlphaFoldDB" id="A0A8B7Y6L3"/>
<evidence type="ECO:0000256" key="11">
    <source>
        <dbReference type="ARBA" id="ARBA00023136"/>
    </source>
</evidence>
<comment type="subcellular location">
    <subcellularLocation>
        <location evidence="2">Membrane</location>
    </subcellularLocation>
</comment>
<organism evidence="19 20">
    <name type="scientific">Acanthaster planci</name>
    <name type="common">Crown-of-thorns starfish</name>
    <dbReference type="NCBI Taxonomy" id="133434"/>
    <lineage>
        <taxon>Eukaryota</taxon>
        <taxon>Metazoa</taxon>
        <taxon>Echinodermata</taxon>
        <taxon>Eleutherozoa</taxon>
        <taxon>Asterozoa</taxon>
        <taxon>Asteroidea</taxon>
        <taxon>Valvatacea</taxon>
        <taxon>Valvatida</taxon>
        <taxon>Acanthasteridae</taxon>
        <taxon>Acanthaster</taxon>
    </lineage>
</organism>
<evidence type="ECO:0000256" key="3">
    <source>
        <dbReference type="ARBA" id="ARBA00004972"/>
    </source>
</evidence>
<dbReference type="OMA" id="ENAADPY"/>
<evidence type="ECO:0000256" key="6">
    <source>
        <dbReference type="ARBA" id="ARBA00022723"/>
    </source>
</evidence>
<gene>
    <name evidence="20" type="primary">LOC110977515</name>
</gene>
<dbReference type="EC" id="1.14.19.21" evidence="14"/>
<evidence type="ECO:0000313" key="19">
    <source>
        <dbReference type="Proteomes" id="UP000694845"/>
    </source>
</evidence>
<dbReference type="Pfam" id="PF00355">
    <property type="entry name" value="Rieske"/>
    <property type="match status" value="1"/>
</dbReference>
<keyword evidence="4" id="KW-0812">Transmembrane</keyword>
<feature type="chain" id="PRO_5034374405" description="cholesterol 7-desaturase" evidence="17">
    <location>
        <begin position="23"/>
        <end position="458"/>
    </location>
</feature>